<dbReference type="InterPro" id="IPR050438">
    <property type="entry name" value="LMW_PTPase"/>
</dbReference>
<keyword evidence="8" id="KW-1185">Reference proteome</keyword>
<dbReference type="InterPro" id="IPR017867">
    <property type="entry name" value="Tyr_phospatase_low_mol_wt"/>
</dbReference>
<evidence type="ECO:0000259" key="6">
    <source>
        <dbReference type="SMART" id="SM00226"/>
    </source>
</evidence>
<evidence type="ECO:0000256" key="2">
    <source>
        <dbReference type="ARBA" id="ARBA00013064"/>
    </source>
</evidence>
<evidence type="ECO:0000256" key="4">
    <source>
        <dbReference type="ARBA" id="ARBA00022912"/>
    </source>
</evidence>
<evidence type="ECO:0000256" key="1">
    <source>
        <dbReference type="ARBA" id="ARBA00011063"/>
    </source>
</evidence>
<dbReference type="SMART" id="SM00226">
    <property type="entry name" value="LMWPc"/>
    <property type="match status" value="1"/>
</dbReference>
<evidence type="ECO:0000256" key="5">
    <source>
        <dbReference type="PIRSR" id="PIRSR617867-1"/>
    </source>
</evidence>
<feature type="active site" description="Nucleophile" evidence="5">
    <location>
        <position position="20"/>
    </location>
</feature>
<dbReference type="EMBL" id="VOHM01000004">
    <property type="protein sequence ID" value="TWT28573.1"/>
    <property type="molecule type" value="Genomic_DNA"/>
</dbReference>
<dbReference type="RefSeq" id="WP_146323659.1">
    <property type="nucleotide sequence ID" value="NZ_BAABLR010000014.1"/>
</dbReference>
<comment type="similarity">
    <text evidence="1">Belongs to the low molecular weight phosphotyrosine protein phosphatase family.</text>
</comment>
<dbReference type="SUPFAM" id="SSF52788">
    <property type="entry name" value="Phosphotyrosine protein phosphatases I"/>
    <property type="match status" value="1"/>
</dbReference>
<protein>
    <recommendedName>
        <fullName evidence="2">protein-tyrosine-phosphatase</fullName>
        <ecNumber evidence="2">3.1.3.48</ecNumber>
    </recommendedName>
</protein>
<keyword evidence="4" id="KW-0904">Protein phosphatase</keyword>
<dbReference type="EC" id="3.1.3.48" evidence="2"/>
<sequence length="172" mass="19151">MKSAAERAETTERAYVVFVCTGNICRSPMAEYLFKRAIRNADLAEEVMVRSCGLSGWHVGQSADVRAIAELANVRLDARAHRAAQLGAEHQSADLFLALDKSHLRGLRAWGIPRGRIRLLRSFDPDSPKGAEVEDPYYCDAESFAQTRREIEAAVPGLLHWVQELLESKSGR</sequence>
<evidence type="ECO:0000256" key="3">
    <source>
        <dbReference type="ARBA" id="ARBA00022801"/>
    </source>
</evidence>
<proteinExistence type="inferred from homology"/>
<feature type="active site" description="Proton donor" evidence="5">
    <location>
        <position position="135"/>
    </location>
</feature>
<evidence type="ECO:0000313" key="7">
    <source>
        <dbReference type="EMBL" id="TWT28573.1"/>
    </source>
</evidence>
<dbReference type="Pfam" id="PF01451">
    <property type="entry name" value="LMWPc"/>
    <property type="match status" value="1"/>
</dbReference>
<dbReference type="PANTHER" id="PTHR11717:SF7">
    <property type="entry name" value="LOW MOLECULAR WEIGHT PHOSPHOTYROSINE PROTEIN PHOSPHATASE"/>
    <property type="match status" value="1"/>
</dbReference>
<feature type="active site" evidence="5">
    <location>
        <position position="26"/>
    </location>
</feature>
<dbReference type="PRINTS" id="PR00719">
    <property type="entry name" value="LMWPTPASE"/>
</dbReference>
<dbReference type="AlphaFoldDB" id="A0A5C5USW4"/>
<gene>
    <name evidence="7" type="ORF">FRX94_03110</name>
</gene>
<accession>A0A5C5USW4</accession>
<comment type="caution">
    <text evidence="7">The sequence shown here is derived from an EMBL/GenBank/DDBJ whole genome shotgun (WGS) entry which is preliminary data.</text>
</comment>
<feature type="domain" description="Phosphotyrosine protein phosphatase I" evidence="6">
    <location>
        <begin position="14"/>
        <end position="161"/>
    </location>
</feature>
<dbReference type="InterPro" id="IPR023485">
    <property type="entry name" value="Ptyr_pPase"/>
</dbReference>
<dbReference type="GO" id="GO:0004725">
    <property type="term" value="F:protein tyrosine phosphatase activity"/>
    <property type="evidence" value="ECO:0007669"/>
    <property type="project" value="UniProtKB-EC"/>
</dbReference>
<dbReference type="InterPro" id="IPR036196">
    <property type="entry name" value="Ptyr_pPase_sf"/>
</dbReference>
<reference evidence="7 8" key="1">
    <citation type="submission" date="2019-08" db="EMBL/GenBank/DDBJ databases">
        <authorList>
            <person name="Lei W."/>
        </authorList>
    </citation>
    <scope>NUCLEOTIDE SEQUENCE [LARGE SCALE GENOMIC DNA]</scope>
    <source>
        <strain evidence="7 8">CCUG 58627</strain>
    </source>
</reference>
<dbReference type="OrthoDB" id="9784339at2"/>
<dbReference type="Proteomes" id="UP000320791">
    <property type="component" value="Unassembled WGS sequence"/>
</dbReference>
<dbReference type="CDD" id="cd16343">
    <property type="entry name" value="LMWPTP"/>
    <property type="match status" value="1"/>
</dbReference>
<dbReference type="PANTHER" id="PTHR11717">
    <property type="entry name" value="LOW MOLECULAR WEIGHT PROTEIN TYROSINE PHOSPHATASE"/>
    <property type="match status" value="1"/>
</dbReference>
<name>A0A5C5USW4_9CORY</name>
<keyword evidence="3" id="KW-0378">Hydrolase</keyword>
<organism evidence="7 8">
    <name type="scientific">Corynebacterium canis</name>
    <dbReference type="NCBI Taxonomy" id="679663"/>
    <lineage>
        <taxon>Bacteria</taxon>
        <taxon>Bacillati</taxon>
        <taxon>Actinomycetota</taxon>
        <taxon>Actinomycetes</taxon>
        <taxon>Mycobacteriales</taxon>
        <taxon>Corynebacteriaceae</taxon>
        <taxon>Corynebacterium</taxon>
    </lineage>
</organism>
<evidence type="ECO:0000313" key="8">
    <source>
        <dbReference type="Proteomes" id="UP000320791"/>
    </source>
</evidence>
<dbReference type="Gene3D" id="3.40.50.2300">
    <property type="match status" value="1"/>
</dbReference>